<reference evidence="5" key="1">
    <citation type="submission" date="2023-07" db="EMBL/GenBank/DDBJ databases">
        <title>A chromosome-level genome assembly of Lolium multiflorum.</title>
        <authorList>
            <person name="Chen Y."/>
            <person name="Copetti D."/>
            <person name="Kolliker R."/>
            <person name="Studer B."/>
        </authorList>
    </citation>
    <scope>NUCLEOTIDE SEQUENCE</scope>
    <source>
        <strain evidence="5">02402/16</strain>
        <tissue evidence="5">Leaf</tissue>
    </source>
</reference>
<comment type="subunit">
    <text evidence="2 4">Homodimer.</text>
</comment>
<evidence type="ECO:0000313" key="5">
    <source>
        <dbReference type="EMBL" id="KAK1682294.1"/>
    </source>
</evidence>
<gene>
    <name evidence="5" type="ORF">QYE76_043142</name>
</gene>
<evidence type="ECO:0000256" key="4">
    <source>
        <dbReference type="RuleBase" id="RU363099"/>
    </source>
</evidence>
<dbReference type="Gene3D" id="2.40.480.10">
    <property type="entry name" value="Allene oxide cyclase-like"/>
    <property type="match status" value="1"/>
</dbReference>
<accession>A0AAD8WVT7</accession>
<dbReference type="EMBL" id="JAUUTY010000002">
    <property type="protein sequence ID" value="KAK1682294.1"/>
    <property type="molecule type" value="Genomic_DNA"/>
</dbReference>
<keyword evidence="6" id="KW-1185">Reference proteome</keyword>
<protein>
    <recommendedName>
        <fullName evidence="4">Dirigent protein</fullName>
    </recommendedName>
</protein>
<evidence type="ECO:0000256" key="3">
    <source>
        <dbReference type="ARBA" id="ARBA00022525"/>
    </source>
</evidence>
<dbReference type="GO" id="GO:0048046">
    <property type="term" value="C:apoplast"/>
    <property type="evidence" value="ECO:0007669"/>
    <property type="project" value="UniProtKB-SubCell"/>
</dbReference>
<comment type="caution">
    <text evidence="5">The sequence shown here is derived from an EMBL/GenBank/DDBJ whole genome shotgun (WGS) entry which is preliminary data.</text>
</comment>
<dbReference type="GO" id="GO:0009699">
    <property type="term" value="P:phenylpropanoid biosynthetic process"/>
    <property type="evidence" value="ECO:0007669"/>
    <property type="project" value="UniProtKB-ARBA"/>
</dbReference>
<comment type="subcellular location">
    <subcellularLocation>
        <location evidence="4">Secreted</location>
        <location evidence="4">Extracellular space</location>
        <location evidence="4">Apoplast</location>
    </subcellularLocation>
</comment>
<name>A0AAD8WVT7_LOLMU</name>
<organism evidence="5 6">
    <name type="scientific">Lolium multiflorum</name>
    <name type="common">Italian ryegrass</name>
    <name type="synonym">Lolium perenne subsp. multiflorum</name>
    <dbReference type="NCBI Taxonomy" id="4521"/>
    <lineage>
        <taxon>Eukaryota</taxon>
        <taxon>Viridiplantae</taxon>
        <taxon>Streptophyta</taxon>
        <taxon>Embryophyta</taxon>
        <taxon>Tracheophyta</taxon>
        <taxon>Spermatophyta</taxon>
        <taxon>Magnoliopsida</taxon>
        <taxon>Liliopsida</taxon>
        <taxon>Poales</taxon>
        <taxon>Poaceae</taxon>
        <taxon>BOP clade</taxon>
        <taxon>Pooideae</taxon>
        <taxon>Poodae</taxon>
        <taxon>Poeae</taxon>
        <taxon>Poeae Chloroplast Group 2 (Poeae type)</taxon>
        <taxon>Loliodinae</taxon>
        <taxon>Loliinae</taxon>
        <taxon>Lolium</taxon>
    </lineage>
</organism>
<dbReference type="InterPro" id="IPR044859">
    <property type="entry name" value="Allene_oxi_cyc_Dirigent"/>
</dbReference>
<dbReference type="PANTHER" id="PTHR21495">
    <property type="entry name" value="NUCLEOPORIN-RELATED"/>
    <property type="match status" value="1"/>
</dbReference>
<evidence type="ECO:0000256" key="2">
    <source>
        <dbReference type="ARBA" id="ARBA00011738"/>
    </source>
</evidence>
<dbReference type="Proteomes" id="UP001231189">
    <property type="component" value="Unassembled WGS sequence"/>
</dbReference>
<evidence type="ECO:0000256" key="1">
    <source>
        <dbReference type="ARBA" id="ARBA00010746"/>
    </source>
</evidence>
<proteinExistence type="inferred from homology"/>
<dbReference type="InterPro" id="IPR004265">
    <property type="entry name" value="Dirigent"/>
</dbReference>
<sequence>MAASSVVSLSSAARDAIHGAVGAEESHHMHMYMHDFSTGPNPSAVVVARGTGTGPTLRGSVDRRFGDTLVMDDALTDGPGPASRALGRAQGFYVAASSAGGDPAVLVSMNVLLTSGPYNGSTLAVSGRNAVLAQVRELSVVGGTGRFRMARGYVLMKTASWIGNDAVLELDIFVHA</sequence>
<evidence type="ECO:0000313" key="6">
    <source>
        <dbReference type="Proteomes" id="UP001231189"/>
    </source>
</evidence>
<dbReference type="AlphaFoldDB" id="A0AAD8WVT7"/>
<keyword evidence="3 4" id="KW-0964">Secreted</keyword>
<keyword evidence="4" id="KW-0052">Apoplast</keyword>
<comment type="function">
    <text evidence="4">Dirigent proteins impart stereoselectivity on the phenoxy radical-coupling reaction, yielding optically active lignans from two molecules of coniferyl alcohol in the biosynthesis of lignans, flavonolignans, and alkaloids and thus plays a central role in plant secondary metabolism.</text>
</comment>
<dbReference type="Pfam" id="PF03018">
    <property type="entry name" value="Dirigent"/>
    <property type="match status" value="1"/>
</dbReference>
<comment type="similarity">
    <text evidence="1 4">Belongs to the plant dirigent protein family.</text>
</comment>